<comment type="catalytic activity">
    <reaction evidence="11">
        <text>O-phospho-L-tyrosyl-[protein] + H2O = L-tyrosyl-[protein] + phosphate</text>
        <dbReference type="Rhea" id="RHEA:10684"/>
        <dbReference type="Rhea" id="RHEA-COMP:10136"/>
        <dbReference type="Rhea" id="RHEA-COMP:20101"/>
        <dbReference type="ChEBI" id="CHEBI:15377"/>
        <dbReference type="ChEBI" id="CHEBI:43474"/>
        <dbReference type="ChEBI" id="CHEBI:46858"/>
        <dbReference type="ChEBI" id="CHEBI:61978"/>
        <dbReference type="EC" id="3.1.3.48"/>
    </reaction>
</comment>
<dbReference type="CDD" id="cd06792">
    <property type="entry name" value="PDZ2-PTPN13_FRMPD2-like"/>
    <property type="match status" value="1"/>
</dbReference>
<feature type="domain" description="PDZ" evidence="16">
    <location>
        <begin position="2381"/>
        <end position="2463"/>
    </location>
</feature>
<dbReference type="InterPro" id="IPR029071">
    <property type="entry name" value="Ubiquitin-like_domsf"/>
</dbReference>
<evidence type="ECO:0000256" key="5">
    <source>
        <dbReference type="ARBA" id="ARBA00022490"/>
    </source>
</evidence>
<dbReference type="InterPro" id="IPR035963">
    <property type="entry name" value="FERM_2"/>
</dbReference>
<evidence type="ECO:0000256" key="1">
    <source>
        <dbReference type="ARBA" id="ARBA00004123"/>
    </source>
</evidence>
<dbReference type="SUPFAM" id="SSF52799">
    <property type="entry name" value="(Phosphotyrosine protein) phosphatases II"/>
    <property type="match status" value="1"/>
</dbReference>
<evidence type="ECO:0000256" key="3">
    <source>
        <dbReference type="ARBA" id="ARBA00009649"/>
    </source>
</evidence>
<feature type="compositionally biased region" description="Polar residues" evidence="12">
    <location>
        <begin position="1133"/>
        <end position="1154"/>
    </location>
</feature>
<dbReference type="Gene3D" id="1.10.510.10">
    <property type="entry name" value="Transferase(Phosphotransferase) domain 1"/>
    <property type="match status" value="1"/>
</dbReference>
<feature type="region of interest" description="Disordered" evidence="12">
    <location>
        <begin position="1538"/>
        <end position="1642"/>
    </location>
</feature>
<dbReference type="SUPFAM" id="SSF50729">
    <property type="entry name" value="PH domain-like"/>
    <property type="match status" value="1"/>
</dbReference>
<dbReference type="OrthoDB" id="165498at2759"/>
<dbReference type="PROSITE" id="PS51377">
    <property type="entry name" value="KIND"/>
    <property type="match status" value="1"/>
</dbReference>
<feature type="compositionally biased region" description="Basic residues" evidence="12">
    <location>
        <begin position="511"/>
        <end position="523"/>
    </location>
</feature>
<evidence type="ECO:0000259" key="13">
    <source>
        <dbReference type="PROSITE" id="PS50055"/>
    </source>
</evidence>
<dbReference type="InterPro" id="IPR018980">
    <property type="entry name" value="FERM_PH-like_C"/>
</dbReference>
<evidence type="ECO:0000256" key="2">
    <source>
        <dbReference type="ARBA" id="ARBA00004245"/>
    </source>
</evidence>
<keyword evidence="8" id="KW-0904">Protein phosphatase</keyword>
<dbReference type="SUPFAM" id="SSF47031">
    <property type="entry name" value="Second domain of FERM"/>
    <property type="match status" value="1"/>
</dbReference>
<evidence type="ECO:0000313" key="19">
    <source>
        <dbReference type="RefSeq" id="XP_013396442.1"/>
    </source>
</evidence>
<feature type="compositionally biased region" description="Low complexity" evidence="12">
    <location>
        <begin position="208"/>
        <end position="219"/>
    </location>
</feature>
<feature type="region of interest" description="Disordered" evidence="12">
    <location>
        <begin position="884"/>
        <end position="907"/>
    </location>
</feature>
<dbReference type="PROSITE" id="PS50106">
    <property type="entry name" value="PDZ"/>
    <property type="match status" value="5"/>
</dbReference>
<dbReference type="CDD" id="cd17101">
    <property type="entry name" value="FERM_F1_PTPN13_like"/>
    <property type="match status" value="1"/>
</dbReference>
<feature type="domain" description="Tyrosine-protein phosphatase" evidence="13">
    <location>
        <begin position="2707"/>
        <end position="2961"/>
    </location>
</feature>
<dbReference type="PROSITE" id="PS50055">
    <property type="entry name" value="TYR_PHOSPHATASE_PTP"/>
    <property type="match status" value="1"/>
</dbReference>
<dbReference type="EC" id="3.1.3.48" evidence="4"/>
<dbReference type="InterPro" id="IPR011993">
    <property type="entry name" value="PH-like_dom_sf"/>
</dbReference>
<feature type="compositionally biased region" description="Low complexity" evidence="12">
    <location>
        <begin position="1610"/>
        <end position="1626"/>
    </location>
</feature>
<dbReference type="Gene3D" id="3.90.190.10">
    <property type="entry name" value="Protein tyrosine phosphatase superfamily"/>
    <property type="match status" value="1"/>
</dbReference>
<evidence type="ECO:0000256" key="12">
    <source>
        <dbReference type="SAM" id="MobiDB-lite"/>
    </source>
</evidence>
<dbReference type="PROSITE" id="PS00383">
    <property type="entry name" value="TYR_PHOSPHATASE_1"/>
    <property type="match status" value="1"/>
</dbReference>
<feature type="compositionally biased region" description="Basic and acidic residues" evidence="12">
    <location>
        <begin position="2284"/>
        <end position="2311"/>
    </location>
</feature>
<feature type="compositionally biased region" description="Polar residues" evidence="12">
    <location>
        <begin position="1629"/>
        <end position="1642"/>
    </location>
</feature>
<dbReference type="InParanoid" id="A0A1S3IDY2"/>
<dbReference type="SMART" id="SM00404">
    <property type="entry name" value="PTPc_motif"/>
    <property type="match status" value="1"/>
</dbReference>
<dbReference type="InterPro" id="IPR019748">
    <property type="entry name" value="FERM_central"/>
</dbReference>
<feature type="region of interest" description="Disordered" evidence="12">
    <location>
        <begin position="2244"/>
        <end position="2372"/>
    </location>
</feature>
<dbReference type="CDD" id="cd06695">
    <property type="entry name" value="PDZ3_PTPN13_FRMPD2-like"/>
    <property type="match status" value="1"/>
</dbReference>
<feature type="compositionally biased region" description="Polar residues" evidence="12">
    <location>
        <begin position="1379"/>
        <end position="1397"/>
    </location>
</feature>
<feature type="compositionally biased region" description="Low complexity" evidence="12">
    <location>
        <begin position="1934"/>
        <end position="1949"/>
    </location>
</feature>
<feature type="region of interest" description="Disordered" evidence="12">
    <location>
        <begin position="2458"/>
        <end position="2668"/>
    </location>
</feature>
<feature type="region of interest" description="Disordered" evidence="12">
    <location>
        <begin position="199"/>
        <end position="283"/>
    </location>
</feature>
<feature type="compositionally biased region" description="Basic and acidic residues" evidence="12">
    <location>
        <begin position="337"/>
        <end position="349"/>
    </location>
</feature>
<evidence type="ECO:0000313" key="18">
    <source>
        <dbReference type="Proteomes" id="UP000085678"/>
    </source>
</evidence>
<feature type="region of interest" description="Disordered" evidence="12">
    <location>
        <begin position="310"/>
        <end position="349"/>
    </location>
</feature>
<feature type="compositionally biased region" description="Pro residues" evidence="12">
    <location>
        <begin position="2564"/>
        <end position="2575"/>
    </location>
</feature>
<dbReference type="GO" id="GO:0004725">
    <property type="term" value="F:protein tyrosine phosphatase activity"/>
    <property type="evidence" value="ECO:0007669"/>
    <property type="project" value="UniProtKB-EC"/>
</dbReference>
<feature type="domain" description="PDZ" evidence="16">
    <location>
        <begin position="1649"/>
        <end position="1734"/>
    </location>
</feature>
<feature type="compositionally biased region" description="Basic and acidic residues" evidence="12">
    <location>
        <begin position="1900"/>
        <end position="1912"/>
    </location>
</feature>
<feature type="compositionally biased region" description="Acidic residues" evidence="12">
    <location>
        <begin position="2620"/>
        <end position="2632"/>
    </location>
</feature>
<keyword evidence="7" id="KW-0378">Hydrolase</keyword>
<dbReference type="InterPro" id="IPR000299">
    <property type="entry name" value="FERM_domain"/>
</dbReference>
<dbReference type="InterPro" id="IPR019749">
    <property type="entry name" value="Band_41_domain"/>
</dbReference>
<feature type="compositionally biased region" description="Basic and acidic residues" evidence="12">
    <location>
        <begin position="227"/>
        <end position="248"/>
    </location>
</feature>
<feature type="region of interest" description="Disordered" evidence="12">
    <location>
        <begin position="1378"/>
        <end position="1472"/>
    </location>
</feature>
<feature type="compositionally biased region" description="Polar residues" evidence="12">
    <location>
        <begin position="1175"/>
        <end position="1196"/>
    </location>
</feature>
<keyword evidence="18" id="KW-1185">Reference proteome</keyword>
<feature type="compositionally biased region" description="Polar residues" evidence="12">
    <location>
        <begin position="324"/>
        <end position="335"/>
    </location>
</feature>
<dbReference type="InterPro" id="IPR003595">
    <property type="entry name" value="Tyr_Pase_cat"/>
</dbReference>
<dbReference type="SMART" id="SM00194">
    <property type="entry name" value="PTPc"/>
    <property type="match status" value="1"/>
</dbReference>
<feature type="compositionally biased region" description="Basic and acidic residues" evidence="12">
    <location>
        <begin position="1155"/>
        <end position="1167"/>
    </location>
</feature>
<feature type="domain" description="PDZ" evidence="16">
    <location>
        <begin position="2163"/>
        <end position="2245"/>
    </location>
</feature>
<dbReference type="RefSeq" id="XP_013396442.1">
    <property type="nucleotide sequence ID" value="XM_013540988.2"/>
</dbReference>
<feature type="domain" description="PDZ" evidence="16">
    <location>
        <begin position="1046"/>
        <end position="1131"/>
    </location>
</feature>
<feature type="compositionally biased region" description="Acidic residues" evidence="12">
    <location>
        <begin position="1410"/>
        <end position="1423"/>
    </location>
</feature>
<dbReference type="InterPro" id="IPR029021">
    <property type="entry name" value="Prot-tyrosine_phosphatase-like"/>
</dbReference>
<dbReference type="FunFam" id="3.90.190.10:FF:000102">
    <property type="entry name" value="Receptor-type tyrosine-protein phosphatase"/>
    <property type="match status" value="1"/>
</dbReference>
<feature type="compositionally biased region" description="Low complexity" evidence="12">
    <location>
        <begin position="2079"/>
        <end position="2097"/>
    </location>
</feature>
<evidence type="ECO:0000259" key="15">
    <source>
        <dbReference type="PROSITE" id="PS50057"/>
    </source>
</evidence>
<dbReference type="SMART" id="SM00750">
    <property type="entry name" value="KIND"/>
    <property type="match status" value="1"/>
</dbReference>
<evidence type="ECO:0000259" key="14">
    <source>
        <dbReference type="PROSITE" id="PS50056"/>
    </source>
</evidence>
<dbReference type="PROSITE" id="PS50056">
    <property type="entry name" value="TYR_PHOSPHATASE_2"/>
    <property type="match status" value="1"/>
</dbReference>
<dbReference type="SMART" id="SM00295">
    <property type="entry name" value="B41"/>
    <property type="match status" value="1"/>
</dbReference>
<dbReference type="InterPro" id="IPR011009">
    <property type="entry name" value="Kinase-like_dom_sf"/>
</dbReference>
<feature type="domain" description="KIND" evidence="17">
    <location>
        <begin position="8"/>
        <end position="187"/>
    </location>
</feature>
<reference evidence="19" key="1">
    <citation type="submission" date="2025-08" db="UniProtKB">
        <authorList>
            <consortium name="RefSeq"/>
        </authorList>
    </citation>
    <scope>IDENTIFICATION</scope>
    <source>
        <tissue evidence="19">Gonads</tissue>
    </source>
</reference>
<dbReference type="KEGG" id="lak:106163413"/>
<feature type="compositionally biased region" description="Acidic residues" evidence="12">
    <location>
        <begin position="2478"/>
        <end position="2494"/>
    </location>
</feature>
<keyword evidence="10" id="KW-0539">Nucleus</keyword>
<dbReference type="CDD" id="cd06696">
    <property type="entry name" value="PDZ4_PTPN13-like"/>
    <property type="match status" value="1"/>
</dbReference>
<gene>
    <name evidence="19" type="primary">LOC106163413</name>
</gene>
<evidence type="ECO:0000259" key="16">
    <source>
        <dbReference type="PROSITE" id="PS50106"/>
    </source>
</evidence>
<dbReference type="InterPro" id="IPR052074">
    <property type="entry name" value="NonRcpt_TyrProt_Phosphatase"/>
</dbReference>
<comment type="subcellular location">
    <subcellularLocation>
        <location evidence="2">Cytoplasm</location>
        <location evidence="2">Cytoskeleton</location>
    </subcellularLocation>
    <subcellularLocation>
        <location evidence="1">Nucleus</location>
    </subcellularLocation>
</comment>
<dbReference type="PANTHER" id="PTHR46900:SF2">
    <property type="entry name" value="TYROSINE-PROTEIN PHOSPHATASE NON-RECEPTOR TYPE 13"/>
    <property type="match status" value="1"/>
</dbReference>
<feature type="compositionally biased region" description="Acidic residues" evidence="12">
    <location>
        <begin position="1209"/>
        <end position="1222"/>
    </location>
</feature>
<dbReference type="Gene3D" id="2.30.29.30">
    <property type="entry name" value="Pleckstrin-homology domain (PH domain)/Phosphotyrosine-binding domain (PTB)"/>
    <property type="match status" value="1"/>
</dbReference>
<dbReference type="SMART" id="SM00228">
    <property type="entry name" value="PDZ"/>
    <property type="match status" value="5"/>
</dbReference>
<feature type="region of interest" description="Disordered" evidence="12">
    <location>
        <begin position="1340"/>
        <end position="1359"/>
    </location>
</feature>
<feature type="region of interest" description="Disordered" evidence="12">
    <location>
        <begin position="1133"/>
        <end position="1298"/>
    </location>
</feature>
<feature type="region of interest" description="Disordered" evidence="12">
    <location>
        <begin position="466"/>
        <end position="523"/>
    </location>
</feature>
<evidence type="ECO:0000256" key="7">
    <source>
        <dbReference type="ARBA" id="ARBA00022801"/>
    </source>
</evidence>
<feature type="compositionally biased region" description="Polar residues" evidence="12">
    <location>
        <begin position="1547"/>
        <end position="1559"/>
    </location>
</feature>
<feature type="compositionally biased region" description="Acidic residues" evidence="12">
    <location>
        <begin position="2129"/>
        <end position="2149"/>
    </location>
</feature>
<dbReference type="InterPro" id="IPR016130">
    <property type="entry name" value="Tyr_Pase_AS"/>
</dbReference>
<feature type="compositionally biased region" description="Acidic residues" evidence="12">
    <location>
        <begin position="2514"/>
        <end position="2530"/>
    </location>
</feature>
<dbReference type="InterPro" id="IPR001478">
    <property type="entry name" value="PDZ"/>
</dbReference>
<keyword evidence="9" id="KW-0206">Cytoskeleton</keyword>
<feature type="compositionally biased region" description="Acidic residues" evidence="12">
    <location>
        <begin position="895"/>
        <end position="907"/>
    </location>
</feature>
<dbReference type="InterPro" id="IPR000242">
    <property type="entry name" value="PTP_cat"/>
</dbReference>
<dbReference type="SUPFAM" id="SSF54236">
    <property type="entry name" value="Ubiquitin-like"/>
    <property type="match status" value="1"/>
</dbReference>
<evidence type="ECO:0000256" key="9">
    <source>
        <dbReference type="ARBA" id="ARBA00023212"/>
    </source>
</evidence>
<dbReference type="InterPro" id="IPR011019">
    <property type="entry name" value="KIND_dom"/>
</dbReference>
<feature type="compositionally biased region" description="Polar residues" evidence="12">
    <location>
        <begin position="2008"/>
        <end position="2019"/>
    </location>
</feature>
<dbReference type="Proteomes" id="UP000085678">
    <property type="component" value="Unplaced"/>
</dbReference>
<feature type="compositionally biased region" description="Low complexity" evidence="12">
    <location>
        <begin position="2110"/>
        <end position="2120"/>
    </location>
</feature>
<dbReference type="Gene3D" id="1.20.80.10">
    <property type="match status" value="1"/>
</dbReference>
<dbReference type="InterPro" id="IPR014352">
    <property type="entry name" value="FERM/acyl-CoA-bd_prot_sf"/>
</dbReference>
<feature type="compositionally biased region" description="Basic and acidic residues" evidence="12">
    <location>
        <begin position="2244"/>
        <end position="2256"/>
    </location>
</feature>
<dbReference type="Pfam" id="PF00595">
    <property type="entry name" value="PDZ"/>
    <property type="match status" value="5"/>
</dbReference>
<dbReference type="Gene3D" id="2.30.42.10">
    <property type="match status" value="5"/>
</dbReference>
<dbReference type="GO" id="GO:0005856">
    <property type="term" value="C:cytoskeleton"/>
    <property type="evidence" value="ECO:0007669"/>
    <property type="project" value="UniProtKB-SubCell"/>
</dbReference>
<dbReference type="Pfam" id="PF09380">
    <property type="entry name" value="FERM_C"/>
    <property type="match status" value="1"/>
</dbReference>
<dbReference type="InterPro" id="IPR018979">
    <property type="entry name" value="FERM_N"/>
</dbReference>
<feature type="compositionally biased region" description="Acidic residues" evidence="12">
    <location>
        <begin position="2267"/>
        <end position="2283"/>
    </location>
</feature>
<dbReference type="PROSITE" id="PS50057">
    <property type="entry name" value="FERM_3"/>
    <property type="match status" value="1"/>
</dbReference>
<feature type="compositionally biased region" description="Polar residues" evidence="12">
    <location>
        <begin position="1346"/>
        <end position="1358"/>
    </location>
</feature>
<feature type="domain" description="PDZ" evidence="16">
    <location>
        <begin position="1803"/>
        <end position="1891"/>
    </location>
</feature>
<accession>A0A1S3IDY2</accession>
<proteinExistence type="inferred from homology"/>
<evidence type="ECO:0000256" key="6">
    <source>
        <dbReference type="ARBA" id="ARBA00022737"/>
    </source>
</evidence>
<dbReference type="Pfam" id="PF00102">
    <property type="entry name" value="Y_phosphatase"/>
    <property type="match status" value="1"/>
</dbReference>
<protein>
    <recommendedName>
        <fullName evidence="4">protein-tyrosine-phosphatase</fullName>
        <ecNumber evidence="4">3.1.3.48</ecNumber>
    </recommendedName>
</protein>
<dbReference type="CDD" id="cd23060">
    <property type="entry name" value="PDZ5_DrPTPN13-like"/>
    <property type="match status" value="1"/>
</dbReference>
<dbReference type="GeneID" id="106163413"/>
<comment type="similarity">
    <text evidence="3">Belongs to the protein-tyrosine phosphatase family. Non-receptor class subfamily.</text>
</comment>
<dbReference type="InterPro" id="IPR000387">
    <property type="entry name" value="Tyr_Pase_dom"/>
</dbReference>
<name>A0A1S3IDY2_LINAN</name>
<dbReference type="Pfam" id="PF09379">
    <property type="entry name" value="FERM_N"/>
    <property type="match status" value="1"/>
</dbReference>
<dbReference type="PRINTS" id="PR00700">
    <property type="entry name" value="PRTYPHPHTASE"/>
</dbReference>
<evidence type="ECO:0000256" key="4">
    <source>
        <dbReference type="ARBA" id="ARBA00013064"/>
    </source>
</evidence>
<dbReference type="GO" id="GO:0005634">
    <property type="term" value="C:nucleus"/>
    <property type="evidence" value="ECO:0007669"/>
    <property type="project" value="UniProtKB-SubCell"/>
</dbReference>
<sequence>MPSLDVHVALSEALEVQGGPLREPQIWAVLCQTAEAIQDLFIKDLVHDGHMPRYLITPDTLLFCHNGRIKFGKTSFRDSRNERYIPPELFTNPAMTEEVVDKMFVFSLGITLYAAGDYGLSPEEDINLSQTLDSLISSMCEENPTDRIALVHILETCSNHAGRFTAGYSYSHYVSHLYKLVLGSTGTITAIFPEEEDENRFQGKRKSFSPSDSGLSLSRSRSRSPHQKAEKRMQSQRKERRIREEGKSVRSRKSRSTRQDEDLESSTSTVNSRHQQTHFPPTRERLAHLGRAERSYHLSDITFGSHGNTDYHASGMNIPPGLEQQISPNSSQGSNWGERHSSRSVEETYNRLKERRRKLAILRHGLNLEDYSSRDGIPLSDLSSDFGERKSLISANSYTYGSYRPDLYARYGSEVALRMGHDSSSDPHGSSLSSEPQYPMKQARLDAPIVQRHLDTEWMGEAAGPARLPSTIDIDPDPRYRNPASLMGKRQTITDNSKQAGPYSHDSDGKKKPKAKQKKHNLSNKKNYVGPEFVANASEPVIELNLPQNSSSKGSANNREILVILLDGHKVHLSCSPNTTGKALFDLIVTYINLPEYHFFGLTHVKDGEHTFIDPETKLHKVAPAGWKEPAKGQHSAVVFTVFFRVKFYVDASALRHPMTRHLFYLQVRRDILEDRTHCKDEDALSLTALALQAEYGDYIAEAYGRNYFRPEDYLPQRTIRKLGSGYLRDNLPSLHKGHLGVSDIDCETGFLKEAQRLTEYGIHYYKVLKNKGDKTSTVLVGIGIQGVALLESRGGLRRVTHQHPWQYTQKISFNRRKFSIQPKSDVGNLKLGKITYYTDSYRKGRYLLQLSTAHHRFLMKIRSRANLSHMFQREYPYDREEYMQRQEVSSEDNFSSEEEEPVKDDEDDIEIMEEEAPYAVVRQTRASYDTVDVPHRSPPFVNEHEGDDRIQQLGMQEPQRISRAYEEISVPAEPLYTAVHKQRLAKQEHPFGTPLKSENARVIDASIRSRDRTLFSNTDETISDSLQERLDNLSPPEVKERRIVVVSLSKPADKGLGILIAGGDGKALDEGIYVKSVIPGSPADVDGRIRPGDHIIAINGQSMEEKTQKAALKIIKEATFKVDFVLSQVKDVNNTSGSSGRSQVAEQAENVSQNEDRQRSIEESKIKPKILTVLSRTPGTGDSLSAQGQPVSVNSAPIGGSTVKEQDADVDEEDEEEDENSDWGMSSAEESDMEVADILPQEKNTPSKPPRKKKVEDSSNNNPYEPVDFVTQPKIDHRKTPVEARSTPQQLRGGTPEVRRTPQIANEVIMKSVAPGRPQNATPVRMTPQNMVELVRPQGHGGGQSENIPGNTNTGRISKNAPEGVFSHYFTEMKVAQTPGTGDSLSAQGQPVSVNSAPIGGSTVKEQDADVDEEDEEEDENSDWGMSSAEKSDMEVADILPQEKNTPSKPPRKKKVEDSSNNNPYEPVDFVTQPKIDHRKTPVEARSTPQQLRGGTPEVRRTPQIANEVIMKSVAPGRPQNATPVRMTPQNMVELVRPQGHGGGQSENIPGNTNTGRISRNAPEAENSELEMSPTPQVAVPRRHQLDTDDEFSTPDIIKNTPQLQPQRPNSNFSSAMGSSPASMGGYETSTSAQSHQSQELKTGDKYEVVLEKMHGSLGLNVTGGINTSVKFGGIYVKSLVPGGAAERIRKIQIGDRVIEVNEVSLEGVTHKQAVETLRNAPHICRLSMERGEPLQTKMESPHFLKSDTPTTQKTDFSEDMAVEPPSTGRIDDTHLYDFVTEANTFEVFLKKGRYFAENTYEVPLIKGSSGLGFSVLGGRGAHPTDPVRCIVRVRKVFPLGPAAASGRLEVGDVILEVNGTKVRGLTHGETVTLLRTAPSDVKLLICRPSPTQLPPIVDRGRESPFEDRVPTPKSMSPATVASGLSVVQESQSPIKSPLPISPLVSSPAKSPFHHSGTPVQQQGVKSPPPFSGSAQQTMRPTVEDRPASSMSESSSEETETEHSVSPDQWTRGQSTVDQSERTSDVSGRQTPIGQVEHMTMTEDSPPSLLDSDQRIESPHKFVSRQESGQSQGVAPYVSKQSSQRSVRSQPKVVSRADSIQSSEFSRTESVASDSDASAPPSPTPADSSEEEEEEDEESGEEEEESEALDVPPPPMKPGEFEVTLIKSIRSGLGFTVAGGTMTTGGCYVKAVVQDPALSDGRMQAGDKLILVNGKDVTGFSHFDCVSFLRNTPQEVTIRLHRGEPPKPAQQDKKQGQQSFYPESSSESEEEEEDEEEEDAEEVEKTKSVKDLAAEFETNKDVIKPHDYRSVSHKQQPLEAPSSPEGHPGGSGQAGGDTSLSSLDHSKRSVASRSSVSSWGDISLPLSDTDDNKQQISGIAIQLTKSGNEGFGFGLVSGPGGTGVYVKTIASGGVADRDGQLQVGDHLIKVNEESVQTWTHNQAVNLLRKSSGQVTLVVERSSSKEHSPISKQKTLQEEEGETGEGSDEEEEEEIKNLLQPKFPQDKAGSSSDTDSDVDSTALDADEDGDVFTGQPSHERLVAPPLPLSKPPSQTNHEETENVMPPPLPPSPPPDSSSEDEESEDEEKEENEEELVPGGLTGPKSNTPLLPKAPPPGASSDEDSDSWGDDSDNSLPDGQDKREEVKQVNSSEEESSSEKEDTVPQTITDGWVSQLPIVTPVPSGQYSGKALQSVISQLTTKLKRDDPVEEYKNLRQVKLTDNCDDAKAPENKSKNRYRNVLPYDSNRVILTGSDDYINASHIKLTVGKEEHQYIACQGPLPQTTGDFWRMVWEYKVQMIAMVTMDMEAGKVKCHCYWPESMETPMQVYGRYQLSLLRETILQHVHIRYLKLEDTKTSKSQEVIHLNFTSWPDNGVPQTATPLLQYIQLLHALHESGPVVVHCSAGIGRTGTLITIATALTSIEKNLKFDICEIVSELRKQRPGMIQTKDQYLFCYTACIEALGTITS</sequence>
<evidence type="ECO:0000256" key="11">
    <source>
        <dbReference type="ARBA" id="ARBA00051722"/>
    </source>
</evidence>
<dbReference type="SUPFAM" id="SSF50156">
    <property type="entry name" value="PDZ domain-like"/>
    <property type="match status" value="5"/>
</dbReference>
<evidence type="ECO:0000256" key="10">
    <source>
        <dbReference type="ARBA" id="ARBA00023242"/>
    </source>
</evidence>
<dbReference type="SMART" id="SM01196">
    <property type="entry name" value="FERM_C"/>
    <property type="match status" value="1"/>
</dbReference>
<dbReference type="SUPFAM" id="SSF56112">
    <property type="entry name" value="Protein kinase-like (PK-like)"/>
    <property type="match status" value="1"/>
</dbReference>
<dbReference type="InterPro" id="IPR036034">
    <property type="entry name" value="PDZ_sf"/>
</dbReference>
<dbReference type="STRING" id="7574.A0A1S3IDY2"/>
<feature type="compositionally biased region" description="Low complexity" evidence="12">
    <location>
        <begin position="2350"/>
        <end position="2359"/>
    </location>
</feature>
<dbReference type="CDD" id="cd14473">
    <property type="entry name" value="FERM_B-lobe"/>
    <property type="match status" value="1"/>
</dbReference>
<feature type="compositionally biased region" description="Acidic residues" evidence="12">
    <location>
        <begin position="2577"/>
        <end position="2595"/>
    </location>
</feature>
<evidence type="ECO:0000259" key="17">
    <source>
        <dbReference type="PROSITE" id="PS51377"/>
    </source>
</evidence>
<dbReference type="Pfam" id="PF00373">
    <property type="entry name" value="FERM_M"/>
    <property type="match status" value="1"/>
</dbReference>
<feature type="compositionally biased region" description="Polar residues" evidence="12">
    <location>
        <begin position="265"/>
        <end position="279"/>
    </location>
</feature>
<dbReference type="Gene3D" id="3.10.20.90">
    <property type="entry name" value="Phosphatidylinositol 3-kinase Catalytic Subunit, Chain A, domain 1"/>
    <property type="match status" value="1"/>
</dbReference>
<evidence type="ECO:0000256" key="8">
    <source>
        <dbReference type="ARBA" id="ARBA00022912"/>
    </source>
</evidence>
<organism evidence="18 19">
    <name type="scientific">Lingula anatina</name>
    <name type="common">Brachiopod</name>
    <name type="synonym">Lingula unguis</name>
    <dbReference type="NCBI Taxonomy" id="7574"/>
    <lineage>
        <taxon>Eukaryota</taxon>
        <taxon>Metazoa</taxon>
        <taxon>Spiralia</taxon>
        <taxon>Lophotrochozoa</taxon>
        <taxon>Brachiopoda</taxon>
        <taxon>Linguliformea</taxon>
        <taxon>Lingulata</taxon>
        <taxon>Lingulida</taxon>
        <taxon>Linguloidea</taxon>
        <taxon>Lingulidae</taxon>
        <taxon>Lingula</taxon>
    </lineage>
</organism>
<dbReference type="Pfam" id="PF16474">
    <property type="entry name" value="KIND"/>
    <property type="match status" value="1"/>
</dbReference>
<keyword evidence="6" id="KW-0677">Repeat</keyword>
<dbReference type="PRINTS" id="PR00935">
    <property type="entry name" value="BAND41"/>
</dbReference>
<keyword evidence="5" id="KW-0963">Cytoplasm</keyword>
<feature type="domain" description="Tyrosine specific protein phosphatases" evidence="14">
    <location>
        <begin position="2883"/>
        <end position="2952"/>
    </location>
</feature>
<feature type="region of interest" description="Disordered" evidence="12">
    <location>
        <begin position="1894"/>
        <end position="2161"/>
    </location>
</feature>
<dbReference type="PANTHER" id="PTHR46900">
    <property type="entry name" value="TYROSINE-PROTEIN PHOSPHATASE NON-RECEPTOR TYPE 13"/>
    <property type="match status" value="1"/>
</dbReference>
<feature type="domain" description="FERM" evidence="15">
    <location>
        <begin position="559"/>
        <end position="863"/>
    </location>
</feature>